<dbReference type="RefSeq" id="WP_107299671.1">
    <property type="nucleotide sequence ID" value="NZ_PYMB01000011.1"/>
</dbReference>
<dbReference type="OrthoDB" id="950695at2"/>
<accession>A0A2T3N9P8</accession>
<gene>
    <name evidence="1" type="ORF">C9J01_18765</name>
</gene>
<comment type="caution">
    <text evidence="1">The sequence shown here is derived from an EMBL/GenBank/DDBJ whole genome shotgun (WGS) entry which is preliminary data.</text>
</comment>
<name>A0A2T3N9P8_9GAMM</name>
<dbReference type="AlphaFoldDB" id="A0A2T3N9P8"/>
<dbReference type="EMBL" id="PYMB01000011">
    <property type="protein sequence ID" value="PSW10256.1"/>
    <property type="molecule type" value="Genomic_DNA"/>
</dbReference>
<reference evidence="1 2" key="1">
    <citation type="submission" date="2018-03" db="EMBL/GenBank/DDBJ databases">
        <title>Whole genome sequencing of Histamine producing bacteria.</title>
        <authorList>
            <person name="Butler K."/>
        </authorList>
    </citation>
    <scope>NUCLEOTIDE SEQUENCE [LARGE SCALE GENOMIC DNA]</scope>
    <source>
        <strain evidence="1 2">DSM 19138</strain>
    </source>
</reference>
<proteinExistence type="predicted"/>
<evidence type="ECO:0000313" key="1">
    <source>
        <dbReference type="EMBL" id="PSW10256.1"/>
    </source>
</evidence>
<organism evidence="1 2">
    <name type="scientific">Photobacterium rosenbergii</name>
    <dbReference type="NCBI Taxonomy" id="294936"/>
    <lineage>
        <taxon>Bacteria</taxon>
        <taxon>Pseudomonadati</taxon>
        <taxon>Pseudomonadota</taxon>
        <taxon>Gammaproteobacteria</taxon>
        <taxon>Vibrionales</taxon>
        <taxon>Vibrionaceae</taxon>
        <taxon>Photobacterium</taxon>
    </lineage>
</organism>
<evidence type="ECO:0000313" key="2">
    <source>
        <dbReference type="Proteomes" id="UP000241346"/>
    </source>
</evidence>
<dbReference type="Proteomes" id="UP000241346">
    <property type="component" value="Unassembled WGS sequence"/>
</dbReference>
<sequence length="324" mass="36489">MKKYNKITGMDLARRQFKAEKVESYQEIEITPQLAAIMLSFNRENITEAKGKITEYAQAMEEGRWLYNGDSFRFSRPKTIDGGSAYASMLDGQNRCKAIIKSGKTIKANIILGLEPNTFDTIDVGRKRTQTQLVGRTFRDRIDNSGTASTITNAVQRVLIHDANLSQKSGLKPHNTSKVNITQSDVEAYMDANLDQLLRHHEQLREIVGYQNNVMPASQMMFMFHIGARHHEEYTKAYFRQAFAGLNLTGQETLYFLNQFLHRARSEKIVMADRVQVCFKVWNAVALDGAKAIGKAAGLKVRSGENTNQLTAPSAKAIKDFLGQ</sequence>
<protein>
    <submittedName>
        <fullName evidence="1">Uncharacterized protein</fullName>
    </submittedName>
</protein>